<feature type="transmembrane region" description="Helical" evidence="1">
    <location>
        <begin position="185"/>
        <end position="206"/>
    </location>
</feature>
<sequence>MSSATVKLADIVKKQYSFKLKSYMGVFTTMIVLHGLAILFSLNGVGSMGTGMGSLSVNINYYSATIVVMFTMIWGFISAILISTKAYRYDDFSFVTNRLSSHLANGLFLLTMSVVGGLTAILSSFLLRVIVYLYHGSGFILADGIAQAPIEWVIGFIATTFNVLFLCVIGYFLGMIGQFHKSLKVVLPVAIIGLLFVNGGDGGAITQVVQFYFFESSFLLYSMKILLSISIVYVITVMSTKNMEVIR</sequence>
<proteinExistence type="predicted"/>
<feature type="transmembrane region" description="Helical" evidence="1">
    <location>
        <begin position="152"/>
        <end position="173"/>
    </location>
</feature>
<dbReference type="RefSeq" id="WP_110608286.1">
    <property type="nucleotide sequence ID" value="NZ_PDOD01000001.1"/>
</dbReference>
<feature type="transmembrane region" description="Helical" evidence="1">
    <location>
        <begin position="23"/>
        <end position="42"/>
    </location>
</feature>
<comment type="caution">
    <text evidence="2">The sequence shown here is derived from an EMBL/GenBank/DDBJ whole genome shotgun (WGS) entry which is preliminary data.</text>
</comment>
<accession>A0A323THP7</accession>
<keyword evidence="1" id="KW-0812">Transmembrane</keyword>
<dbReference type="AlphaFoldDB" id="A0A323THP7"/>
<evidence type="ECO:0000313" key="3">
    <source>
        <dbReference type="Proteomes" id="UP000248214"/>
    </source>
</evidence>
<keyword evidence="3" id="KW-1185">Reference proteome</keyword>
<name>A0A323THP7_9BACI</name>
<dbReference type="OrthoDB" id="1795989at2"/>
<gene>
    <name evidence="2" type="ORF">CR194_03740</name>
</gene>
<feature type="transmembrane region" description="Helical" evidence="1">
    <location>
        <begin position="62"/>
        <end position="82"/>
    </location>
</feature>
<evidence type="ECO:0000313" key="2">
    <source>
        <dbReference type="EMBL" id="PYZ94652.1"/>
    </source>
</evidence>
<organism evidence="2 3">
    <name type="scientific">Salipaludibacillus keqinensis</name>
    <dbReference type="NCBI Taxonomy" id="2045207"/>
    <lineage>
        <taxon>Bacteria</taxon>
        <taxon>Bacillati</taxon>
        <taxon>Bacillota</taxon>
        <taxon>Bacilli</taxon>
        <taxon>Bacillales</taxon>
        <taxon>Bacillaceae</taxon>
    </lineage>
</organism>
<dbReference type="Proteomes" id="UP000248214">
    <property type="component" value="Unassembled WGS sequence"/>
</dbReference>
<protein>
    <submittedName>
        <fullName evidence="2">Uncharacterized protein</fullName>
    </submittedName>
</protein>
<evidence type="ECO:0000256" key="1">
    <source>
        <dbReference type="SAM" id="Phobius"/>
    </source>
</evidence>
<keyword evidence="1" id="KW-0472">Membrane</keyword>
<feature type="transmembrane region" description="Helical" evidence="1">
    <location>
        <begin position="218"/>
        <end position="238"/>
    </location>
</feature>
<reference evidence="2 3" key="1">
    <citation type="submission" date="2017-10" db="EMBL/GenBank/DDBJ databases">
        <title>Bacillus sp. nov., a halophilic bacterium isolated from a Keqin Lake.</title>
        <authorList>
            <person name="Wang H."/>
        </authorList>
    </citation>
    <scope>NUCLEOTIDE SEQUENCE [LARGE SCALE GENOMIC DNA]</scope>
    <source>
        <strain evidence="2 3">KQ-12</strain>
    </source>
</reference>
<keyword evidence="1" id="KW-1133">Transmembrane helix</keyword>
<feature type="transmembrane region" description="Helical" evidence="1">
    <location>
        <begin position="103"/>
        <end position="132"/>
    </location>
</feature>
<dbReference type="EMBL" id="PDOD01000001">
    <property type="protein sequence ID" value="PYZ94652.1"/>
    <property type="molecule type" value="Genomic_DNA"/>
</dbReference>